<feature type="domain" description="FAD-binding" evidence="5">
    <location>
        <begin position="6"/>
        <end position="339"/>
    </location>
</feature>
<dbReference type="Pfam" id="PF21274">
    <property type="entry name" value="Rng_hyd_C"/>
    <property type="match status" value="1"/>
</dbReference>
<dbReference type="EMBL" id="QVNQ01000002">
    <property type="protein sequence ID" value="RFS86614.1"/>
    <property type="molecule type" value="Genomic_DNA"/>
</dbReference>
<dbReference type="Gene3D" id="3.40.30.120">
    <property type="match status" value="1"/>
</dbReference>
<dbReference type="AlphaFoldDB" id="A0A372GMK0"/>
<feature type="region of interest" description="Disordered" evidence="4">
    <location>
        <begin position="385"/>
        <end position="420"/>
    </location>
</feature>
<dbReference type="GO" id="GO:0071949">
    <property type="term" value="F:FAD binding"/>
    <property type="evidence" value="ECO:0007669"/>
    <property type="project" value="InterPro"/>
</dbReference>
<keyword evidence="3" id="KW-0274">FAD</keyword>
<dbReference type="Pfam" id="PF01494">
    <property type="entry name" value="FAD_binding_3"/>
    <property type="match status" value="1"/>
</dbReference>
<keyword evidence="7" id="KW-1185">Reference proteome</keyword>
<keyword evidence="2" id="KW-0285">Flavoprotein</keyword>
<dbReference type="SUPFAM" id="SSF51905">
    <property type="entry name" value="FAD/NAD(P)-binding domain"/>
    <property type="match status" value="1"/>
</dbReference>
<dbReference type="Gene3D" id="3.50.50.60">
    <property type="entry name" value="FAD/NAD(P)-binding domain"/>
    <property type="match status" value="1"/>
</dbReference>
<evidence type="ECO:0000256" key="1">
    <source>
        <dbReference type="ARBA" id="ARBA00001974"/>
    </source>
</evidence>
<comment type="cofactor">
    <cofactor evidence="1">
        <name>FAD</name>
        <dbReference type="ChEBI" id="CHEBI:57692"/>
    </cofactor>
</comment>
<sequence length="505" mass="53857">MMMYSPVVIVGAGPAGLMLGCELALAGVTATILERRPAPRTDSPGAAVNAGAVEALELRGLMDRLRHLTFPLPMIHFSLLFLEMEKVDERAKGTLLLQQTQLERVLEERATELGVKILRDHEVTRIDQDDDGVTALVRTPGGIERIECGYLVGADGADGAVRRLAGIPLTGAEIAFYGITGDLEISMEELGPLPLGAAYYPAGGQWMCAPIGPDVMRVTTAEFDIEPADPTADVTVEEFRMAVRRLTGAELTAGKPRWLSRTDCRIAQAEAYRRGRVLLAGDAACVIYPVNGQALANALHDALNLGWKLAAQVQGWAPPGLLDSYHDERHAVGRRACDNVRAQVTLSRGHEEVGAVRDLLGQLMRFDEVNRYLAGMLSGVDTAYEPSGAGPAERHPLTGTRPSPDLWVASDDGDSPAAGAAESLRQGRGVVLYLDGDPDRPGPAAAWSSRVDQVRVSRVPGVDADVVLLRPDGHVAWACRGDGAGLNEALSTWFGAPSTEKSGAS</sequence>
<gene>
    <name evidence="6" type="ORF">D0T12_08630</name>
</gene>
<dbReference type="Proteomes" id="UP000262882">
    <property type="component" value="Unassembled WGS sequence"/>
</dbReference>
<dbReference type="GO" id="GO:0016709">
    <property type="term" value="F:oxidoreductase activity, acting on paired donors, with incorporation or reduction of molecular oxygen, NAD(P)H as one donor, and incorporation of one atom of oxygen"/>
    <property type="evidence" value="ECO:0007669"/>
    <property type="project" value="UniProtKB-ARBA"/>
</dbReference>
<evidence type="ECO:0000256" key="3">
    <source>
        <dbReference type="ARBA" id="ARBA00022827"/>
    </source>
</evidence>
<dbReference type="PANTHER" id="PTHR43004">
    <property type="entry name" value="TRK SYSTEM POTASSIUM UPTAKE PROTEIN"/>
    <property type="match status" value="1"/>
</dbReference>
<dbReference type="InterPro" id="IPR050641">
    <property type="entry name" value="RIFMO-like"/>
</dbReference>
<name>A0A372GMK0_9ACTN</name>
<reference evidence="6 7" key="1">
    <citation type="submission" date="2018-08" db="EMBL/GenBank/DDBJ databases">
        <title>Actinomadura spongicola sp. nov., isolated from marine sponge Leucetta chagosensis.</title>
        <authorList>
            <person name="Li L."/>
            <person name="Lin H.W."/>
        </authorList>
    </citation>
    <scope>NUCLEOTIDE SEQUENCE [LARGE SCALE GENOMIC DNA]</scope>
    <source>
        <strain evidence="6 7">LHW52907</strain>
    </source>
</reference>
<dbReference type="PRINTS" id="PR00420">
    <property type="entry name" value="RNGMNOXGNASE"/>
</dbReference>
<evidence type="ECO:0000313" key="6">
    <source>
        <dbReference type="EMBL" id="RFS86614.1"/>
    </source>
</evidence>
<evidence type="ECO:0000313" key="7">
    <source>
        <dbReference type="Proteomes" id="UP000262882"/>
    </source>
</evidence>
<dbReference type="Gene3D" id="3.30.70.2450">
    <property type="match status" value="1"/>
</dbReference>
<evidence type="ECO:0000259" key="5">
    <source>
        <dbReference type="Pfam" id="PF01494"/>
    </source>
</evidence>
<organism evidence="6 7">
    <name type="scientific">Actinomadura spongiicola</name>
    <dbReference type="NCBI Taxonomy" id="2303421"/>
    <lineage>
        <taxon>Bacteria</taxon>
        <taxon>Bacillati</taxon>
        <taxon>Actinomycetota</taxon>
        <taxon>Actinomycetes</taxon>
        <taxon>Streptosporangiales</taxon>
        <taxon>Thermomonosporaceae</taxon>
        <taxon>Actinomadura</taxon>
    </lineage>
</organism>
<protein>
    <recommendedName>
        <fullName evidence="5">FAD-binding domain-containing protein</fullName>
    </recommendedName>
</protein>
<accession>A0A372GMK0</accession>
<dbReference type="InterPro" id="IPR036188">
    <property type="entry name" value="FAD/NAD-bd_sf"/>
</dbReference>
<proteinExistence type="predicted"/>
<evidence type="ECO:0000256" key="4">
    <source>
        <dbReference type="SAM" id="MobiDB-lite"/>
    </source>
</evidence>
<dbReference type="PANTHER" id="PTHR43004:SF19">
    <property type="entry name" value="BINDING MONOOXYGENASE, PUTATIVE (JCVI)-RELATED"/>
    <property type="match status" value="1"/>
</dbReference>
<evidence type="ECO:0000256" key="2">
    <source>
        <dbReference type="ARBA" id="ARBA00022630"/>
    </source>
</evidence>
<dbReference type="InterPro" id="IPR002938">
    <property type="entry name" value="FAD-bd"/>
</dbReference>
<comment type="caution">
    <text evidence="6">The sequence shown here is derived from an EMBL/GenBank/DDBJ whole genome shotgun (WGS) entry which is preliminary data.</text>
</comment>